<evidence type="ECO:0000313" key="1">
    <source>
        <dbReference type="EMBL" id="KNC73498.1"/>
    </source>
</evidence>
<keyword evidence="2" id="KW-1185">Reference proteome</keyword>
<dbReference type="RefSeq" id="XP_014147400.1">
    <property type="nucleotide sequence ID" value="XM_014291925.1"/>
</dbReference>
<dbReference type="EMBL" id="KQ245539">
    <property type="protein sequence ID" value="KNC73498.1"/>
    <property type="molecule type" value="Genomic_DNA"/>
</dbReference>
<feature type="non-terminal residue" evidence="1">
    <location>
        <position position="85"/>
    </location>
</feature>
<dbReference type="Proteomes" id="UP000054560">
    <property type="component" value="Unassembled WGS sequence"/>
</dbReference>
<gene>
    <name evidence="1" type="ORF">SARC_13944</name>
</gene>
<protein>
    <submittedName>
        <fullName evidence="1">Uncharacterized protein</fullName>
    </submittedName>
</protein>
<organism evidence="1 2">
    <name type="scientific">Sphaeroforma arctica JP610</name>
    <dbReference type="NCBI Taxonomy" id="667725"/>
    <lineage>
        <taxon>Eukaryota</taxon>
        <taxon>Ichthyosporea</taxon>
        <taxon>Ichthyophonida</taxon>
        <taxon>Sphaeroforma</taxon>
    </lineage>
</organism>
<name>A0A0L0FBN7_9EUKA</name>
<dbReference type="AlphaFoldDB" id="A0A0L0FBN7"/>
<dbReference type="GeneID" id="25914448"/>
<sequence length="85" mass="9950">MDNDNELELTIQPPKLELGEDEEQPGGVFWKFDAKMQLLEAYAEENSRYLEELHERYVVPHAAMHTASVLKLGQALRKQHRFIQQ</sequence>
<reference evidence="1 2" key="1">
    <citation type="submission" date="2011-02" db="EMBL/GenBank/DDBJ databases">
        <title>The Genome Sequence of Sphaeroforma arctica JP610.</title>
        <authorList>
            <consortium name="The Broad Institute Genome Sequencing Platform"/>
            <person name="Russ C."/>
            <person name="Cuomo C."/>
            <person name="Young S.K."/>
            <person name="Zeng Q."/>
            <person name="Gargeya S."/>
            <person name="Alvarado L."/>
            <person name="Berlin A."/>
            <person name="Chapman S.B."/>
            <person name="Chen Z."/>
            <person name="Freedman E."/>
            <person name="Gellesch M."/>
            <person name="Goldberg J."/>
            <person name="Griggs A."/>
            <person name="Gujja S."/>
            <person name="Heilman E."/>
            <person name="Heiman D."/>
            <person name="Howarth C."/>
            <person name="Mehta T."/>
            <person name="Neiman D."/>
            <person name="Pearson M."/>
            <person name="Roberts A."/>
            <person name="Saif S."/>
            <person name="Shea T."/>
            <person name="Shenoy N."/>
            <person name="Sisk P."/>
            <person name="Stolte C."/>
            <person name="Sykes S."/>
            <person name="White J."/>
            <person name="Yandava C."/>
            <person name="Burger G."/>
            <person name="Gray M.W."/>
            <person name="Holland P.W.H."/>
            <person name="King N."/>
            <person name="Lang F.B.F."/>
            <person name="Roger A.J."/>
            <person name="Ruiz-Trillo I."/>
            <person name="Haas B."/>
            <person name="Nusbaum C."/>
            <person name="Birren B."/>
        </authorList>
    </citation>
    <scope>NUCLEOTIDE SEQUENCE [LARGE SCALE GENOMIC DNA]</scope>
    <source>
        <strain evidence="1 2">JP610</strain>
    </source>
</reference>
<proteinExistence type="predicted"/>
<accession>A0A0L0FBN7</accession>
<evidence type="ECO:0000313" key="2">
    <source>
        <dbReference type="Proteomes" id="UP000054560"/>
    </source>
</evidence>